<organism evidence="1 2">
    <name type="scientific">Bradyrhizobium lablabi</name>
    <dbReference type="NCBI Taxonomy" id="722472"/>
    <lineage>
        <taxon>Bacteria</taxon>
        <taxon>Pseudomonadati</taxon>
        <taxon>Pseudomonadota</taxon>
        <taxon>Alphaproteobacteria</taxon>
        <taxon>Hyphomicrobiales</taxon>
        <taxon>Nitrobacteraceae</taxon>
        <taxon>Bradyrhizobium</taxon>
    </lineage>
</organism>
<gene>
    <name evidence="1" type="ORF">SAMN05444171_3841</name>
</gene>
<name>A0A1H4ZWK4_9BRAD</name>
<proteinExistence type="predicted"/>
<evidence type="ECO:0000313" key="2">
    <source>
        <dbReference type="Proteomes" id="UP000183208"/>
    </source>
</evidence>
<dbReference type="AlphaFoldDB" id="A0A1H4ZWK4"/>
<sequence>MSELTPSSQDQNAFSPSSGGASLEGYFYQLDVSILTALDLVLAKKVAHEIVLEPATDEDLEADIDNEPGALSETITLDNYRLVLQCKLRSTGPWKYEDLIRLLAHGKKRKPARERLTDPKIRYLLVTSADLDGVARQLRVELIGEWPLPSDLPIEIGKTLPADAGGDLPYSARWTKRRSTRAPSVY</sequence>
<reference evidence="1 2" key="1">
    <citation type="submission" date="2016-10" db="EMBL/GenBank/DDBJ databases">
        <authorList>
            <person name="de Groot N.N."/>
        </authorList>
    </citation>
    <scope>NUCLEOTIDE SEQUENCE [LARGE SCALE GENOMIC DNA]</scope>
    <source>
        <strain evidence="1 2">GAS522</strain>
    </source>
</reference>
<dbReference type="Proteomes" id="UP000183208">
    <property type="component" value="Unassembled WGS sequence"/>
</dbReference>
<dbReference type="EMBL" id="FNTI01000001">
    <property type="protein sequence ID" value="SED33904.1"/>
    <property type="molecule type" value="Genomic_DNA"/>
</dbReference>
<evidence type="ECO:0000313" key="1">
    <source>
        <dbReference type="EMBL" id="SED33904.1"/>
    </source>
</evidence>
<accession>A0A1H4ZWK4</accession>
<dbReference type="RefSeq" id="WP_143039719.1">
    <property type="nucleotide sequence ID" value="NZ_FNTI01000001.1"/>
</dbReference>
<dbReference type="OrthoDB" id="6746502at2"/>
<protein>
    <submittedName>
        <fullName evidence="1">Uncharacterized protein</fullName>
    </submittedName>
</protein>